<evidence type="ECO:0000256" key="5">
    <source>
        <dbReference type="SAM" id="SignalP"/>
    </source>
</evidence>
<dbReference type="Pfam" id="PF13414">
    <property type="entry name" value="TPR_11"/>
    <property type="match status" value="1"/>
</dbReference>
<dbReference type="PROSITE" id="PS50198">
    <property type="entry name" value="PPIC_PPIASE_2"/>
    <property type="match status" value="1"/>
</dbReference>
<feature type="repeat" description="TPR" evidence="4">
    <location>
        <begin position="353"/>
        <end position="386"/>
    </location>
</feature>
<dbReference type="STRING" id="644282.Deba_1762"/>
<dbReference type="KEGG" id="dbr:Deba_1762"/>
<accession>E1QHT6</accession>
<dbReference type="PROSITE" id="PS50293">
    <property type="entry name" value="TPR_REGION"/>
    <property type="match status" value="2"/>
</dbReference>
<dbReference type="SUPFAM" id="SSF54534">
    <property type="entry name" value="FKBP-like"/>
    <property type="match status" value="1"/>
</dbReference>
<dbReference type="InterPro" id="IPR019734">
    <property type="entry name" value="TPR_rpt"/>
</dbReference>
<dbReference type="EMBL" id="CP002085">
    <property type="protein sequence ID" value="ADK85129.1"/>
    <property type="molecule type" value="Genomic_DNA"/>
</dbReference>
<dbReference type="GO" id="GO:0003755">
    <property type="term" value="F:peptidyl-prolyl cis-trans isomerase activity"/>
    <property type="evidence" value="ECO:0007669"/>
    <property type="project" value="UniProtKB-KW"/>
</dbReference>
<dbReference type="PANTHER" id="PTHR44858">
    <property type="entry name" value="TETRATRICOPEPTIDE REPEAT PROTEIN 6"/>
    <property type="match status" value="1"/>
</dbReference>
<keyword evidence="3" id="KW-0697">Rotamase</keyword>
<evidence type="ECO:0000256" key="3">
    <source>
        <dbReference type="PROSITE-ProRule" id="PRU00278"/>
    </source>
</evidence>
<keyword evidence="2 4" id="KW-0802">TPR repeat</keyword>
<dbReference type="InterPro" id="IPR000297">
    <property type="entry name" value="PPIase_PpiC"/>
</dbReference>
<evidence type="ECO:0000259" key="6">
    <source>
        <dbReference type="PROSITE" id="PS50198"/>
    </source>
</evidence>
<evidence type="ECO:0000256" key="1">
    <source>
        <dbReference type="ARBA" id="ARBA00022737"/>
    </source>
</evidence>
<dbReference type="SUPFAM" id="SSF48452">
    <property type="entry name" value="TPR-like"/>
    <property type="match status" value="1"/>
</dbReference>
<evidence type="ECO:0000256" key="2">
    <source>
        <dbReference type="ARBA" id="ARBA00022803"/>
    </source>
</evidence>
<dbReference type="eggNOG" id="COG0457">
    <property type="taxonomic scope" value="Bacteria"/>
</dbReference>
<dbReference type="Pfam" id="PF00639">
    <property type="entry name" value="Rotamase"/>
    <property type="match status" value="1"/>
</dbReference>
<feature type="repeat" description="TPR" evidence="4">
    <location>
        <begin position="319"/>
        <end position="352"/>
    </location>
</feature>
<feature type="domain" description="PpiC" evidence="6">
    <location>
        <begin position="28"/>
        <end position="117"/>
    </location>
</feature>
<keyword evidence="3 7" id="KW-0413">Isomerase</keyword>
<feature type="chain" id="PRO_5007913409" evidence="5">
    <location>
        <begin position="27"/>
        <end position="467"/>
    </location>
</feature>
<dbReference type="InterPro" id="IPR046357">
    <property type="entry name" value="PPIase_dom_sf"/>
</dbReference>
<dbReference type="Pfam" id="PF14559">
    <property type="entry name" value="TPR_19"/>
    <property type="match status" value="1"/>
</dbReference>
<keyword evidence="8" id="KW-1185">Reference proteome</keyword>
<protein>
    <submittedName>
        <fullName evidence="7">PpiC-type peptidyl-prolyl cis-trans isomerase</fullName>
    </submittedName>
</protein>
<keyword evidence="5" id="KW-0732">Signal</keyword>
<dbReference type="PANTHER" id="PTHR44858:SF1">
    <property type="entry name" value="UDP-N-ACETYLGLUCOSAMINE--PEPTIDE N-ACETYLGLUCOSAMINYLTRANSFERASE SPINDLY-RELATED"/>
    <property type="match status" value="1"/>
</dbReference>
<name>E1QHT6_DESB2</name>
<dbReference type="InterPro" id="IPR050498">
    <property type="entry name" value="Ycf3"/>
</dbReference>
<dbReference type="Gene3D" id="3.10.50.40">
    <property type="match status" value="1"/>
</dbReference>
<proteinExistence type="predicted"/>
<dbReference type="HOGENOM" id="CLU_584909_0_0_7"/>
<reference evidence="7 8" key="1">
    <citation type="journal article" date="2010" name="Stand. Genomic Sci.">
        <title>Complete genome sequence of Desulfarculus baarsii type strain (2st14).</title>
        <authorList>
            <person name="Sun H."/>
            <person name="Spring S."/>
            <person name="Lapidus A."/>
            <person name="Davenport K."/>
            <person name="Del Rio T.G."/>
            <person name="Tice H."/>
            <person name="Nolan M."/>
            <person name="Copeland A."/>
            <person name="Cheng J.F."/>
            <person name="Lucas S."/>
            <person name="Tapia R."/>
            <person name="Goodwin L."/>
            <person name="Pitluck S."/>
            <person name="Ivanova N."/>
            <person name="Pagani I."/>
            <person name="Mavromatis K."/>
            <person name="Ovchinnikova G."/>
            <person name="Pati A."/>
            <person name="Chen A."/>
            <person name="Palaniappan K."/>
            <person name="Hauser L."/>
            <person name="Chang Y.J."/>
            <person name="Jeffries C.D."/>
            <person name="Detter J.C."/>
            <person name="Han C."/>
            <person name="Rohde M."/>
            <person name="Brambilla E."/>
            <person name="Goker M."/>
            <person name="Woyke T."/>
            <person name="Bristow J."/>
            <person name="Eisen J.A."/>
            <person name="Markowitz V."/>
            <person name="Hugenholtz P."/>
            <person name="Kyrpides N.C."/>
            <person name="Klenk H.P."/>
            <person name="Land M."/>
        </authorList>
    </citation>
    <scope>NUCLEOTIDE SEQUENCE [LARGE SCALE GENOMIC DNA]</scope>
    <source>
        <strain evidence="8">ATCC 33931 / DSM 2075 / LMG 7858 / VKM B-1802 / 2st14</strain>
    </source>
</reference>
<feature type="repeat" description="TPR" evidence="4">
    <location>
        <begin position="387"/>
        <end position="420"/>
    </location>
</feature>
<evidence type="ECO:0000313" key="8">
    <source>
        <dbReference type="Proteomes" id="UP000009047"/>
    </source>
</evidence>
<keyword evidence="1" id="KW-0677">Repeat</keyword>
<dbReference type="RefSeq" id="WP_013258581.1">
    <property type="nucleotide sequence ID" value="NC_014365.1"/>
</dbReference>
<dbReference type="Gene3D" id="1.25.40.10">
    <property type="entry name" value="Tetratricopeptide repeat domain"/>
    <property type="match status" value="3"/>
</dbReference>
<organism evidence="7 8">
    <name type="scientific">Desulfarculus baarsii (strain ATCC 33931 / DSM 2075 / LMG 7858 / VKM B-1802 / 2st14)</name>
    <dbReference type="NCBI Taxonomy" id="644282"/>
    <lineage>
        <taxon>Bacteria</taxon>
        <taxon>Pseudomonadati</taxon>
        <taxon>Thermodesulfobacteriota</taxon>
        <taxon>Desulfarculia</taxon>
        <taxon>Desulfarculales</taxon>
        <taxon>Desulfarculaceae</taxon>
        <taxon>Desulfarculus</taxon>
    </lineage>
</organism>
<dbReference type="Proteomes" id="UP000009047">
    <property type="component" value="Chromosome"/>
</dbReference>
<gene>
    <name evidence="7" type="ordered locus">Deba_1762</name>
</gene>
<dbReference type="Pfam" id="PF13432">
    <property type="entry name" value="TPR_16"/>
    <property type="match status" value="1"/>
</dbReference>
<dbReference type="PROSITE" id="PS50005">
    <property type="entry name" value="TPR"/>
    <property type="match status" value="3"/>
</dbReference>
<feature type="signal peptide" evidence="5">
    <location>
        <begin position="1"/>
        <end position="26"/>
    </location>
</feature>
<evidence type="ECO:0000313" key="7">
    <source>
        <dbReference type="EMBL" id="ADK85129.1"/>
    </source>
</evidence>
<dbReference type="SMART" id="SM00028">
    <property type="entry name" value="TPR"/>
    <property type="match status" value="6"/>
</dbReference>
<dbReference type="AlphaFoldDB" id="E1QHT6"/>
<evidence type="ECO:0000256" key="4">
    <source>
        <dbReference type="PROSITE-ProRule" id="PRU00339"/>
    </source>
</evidence>
<dbReference type="eggNOG" id="COG0760">
    <property type="taxonomic scope" value="Bacteria"/>
</dbReference>
<sequence length="467" mass="50315">MTKLLLRLACLIAALAAIAAAQPAHANDEEVDLGIITLKTRGEAESVRGKLNSGANFEALAKQVSEGPAVSRGGRVGRQKVKGLRAEYRAALAGLAPMKPSKVVPIEDGYAVLMRFNQPRAEPTAPPPSLALEPKTYYQPSVAPARPVSPAEVEDAPVFMRGRRALMAALENLVVGDFESAEKNITEARGYNPHDEATMFMQSIVDGVNSGGLRKEAAVTFGDGFLAMLEGDVAQAEKLFGKAAADDPRLWQARLFEANMMAGQGRGDQARALLEALVAQKPDVAEAHLSLAMMSMGEGKMGQGKQELERALKANPNMAQALYQMGQVAVYEGDAGRAEGYFKAAIAADPYYEEAYNDLGLIYAHLGRVADAEASFNKALEFNPTFFPAHIGLGNLYGRERQFNKAVDEFNKALTIDPTFAPAYYNAALAYVAMDMWADAIRYADKAASLGMDIPPDMAKDLNAHRR</sequence>
<dbReference type="InterPro" id="IPR011990">
    <property type="entry name" value="TPR-like_helical_dom_sf"/>
</dbReference>